<dbReference type="PANTHER" id="PTHR42813:SF2">
    <property type="entry name" value="DEHYDROGENASE, ZINC-CONTAINING, PUTATIVE (AFU_ORTHOLOGUE AFUA_2G02810)-RELATED"/>
    <property type="match status" value="1"/>
</dbReference>
<dbReference type="Gene3D" id="3.90.180.10">
    <property type="entry name" value="Medium-chain alcohol dehydrogenases, catalytic domain"/>
    <property type="match status" value="1"/>
</dbReference>
<gene>
    <name evidence="6" type="ORF">FWK02_07420</name>
</gene>
<evidence type="ECO:0000259" key="5">
    <source>
        <dbReference type="Pfam" id="PF08240"/>
    </source>
</evidence>
<dbReference type="PROSITE" id="PS00059">
    <property type="entry name" value="ADH_ZINC"/>
    <property type="match status" value="1"/>
</dbReference>
<evidence type="ECO:0000313" key="6">
    <source>
        <dbReference type="EMBL" id="TXT02399.1"/>
    </source>
</evidence>
<dbReference type="AlphaFoldDB" id="A0A5C9ANI9"/>
<evidence type="ECO:0000256" key="4">
    <source>
        <dbReference type="ARBA" id="ARBA00023002"/>
    </source>
</evidence>
<feature type="non-terminal residue" evidence="6">
    <location>
        <position position="174"/>
    </location>
</feature>
<keyword evidence="2" id="KW-0479">Metal-binding</keyword>
<dbReference type="Pfam" id="PF08240">
    <property type="entry name" value="ADH_N"/>
    <property type="match status" value="1"/>
</dbReference>
<dbReference type="InterPro" id="IPR011032">
    <property type="entry name" value="GroES-like_sf"/>
</dbReference>
<evidence type="ECO:0000313" key="7">
    <source>
        <dbReference type="Proteomes" id="UP000321461"/>
    </source>
</evidence>
<dbReference type="PANTHER" id="PTHR42813">
    <property type="entry name" value="ZINC-TYPE ALCOHOL DEHYDROGENASE-LIKE"/>
    <property type="match status" value="1"/>
</dbReference>
<keyword evidence="3" id="KW-0862">Zinc</keyword>
<evidence type="ECO:0000256" key="3">
    <source>
        <dbReference type="ARBA" id="ARBA00022833"/>
    </source>
</evidence>
<feature type="domain" description="Alcohol dehydrogenase-like N-terminal" evidence="5">
    <location>
        <begin position="25"/>
        <end position="153"/>
    </location>
</feature>
<sequence length="174" mass="18781">MKALTYHGPHHVQVENVPDPGVEQADDIILRITATAICGSDLHLYRGKIPQVKHGDIFGHEFMGEVVETGKDVKNLQKGDRVVIPFVIACGDCFFCRLQQYAACENTNAGKGAALNKKQIPAPAALFGYSHLYGGVPGGQAEYVRVPKGNVGPFKVPPLLSDDKALFLSDILPT</sequence>
<comment type="cofactor">
    <cofactor evidence="1">
        <name>Zn(2+)</name>
        <dbReference type="ChEBI" id="CHEBI:29105"/>
    </cofactor>
</comment>
<comment type="caution">
    <text evidence="6">The sequence shown here is derived from an EMBL/GenBank/DDBJ whole genome shotgun (WGS) entry which is preliminary data.</text>
</comment>
<proteinExistence type="predicted"/>
<dbReference type="GO" id="GO:0016491">
    <property type="term" value="F:oxidoreductase activity"/>
    <property type="evidence" value="ECO:0007669"/>
    <property type="project" value="UniProtKB-KW"/>
</dbReference>
<dbReference type="GO" id="GO:0008270">
    <property type="term" value="F:zinc ion binding"/>
    <property type="evidence" value="ECO:0007669"/>
    <property type="project" value="InterPro"/>
</dbReference>
<accession>A0A5C9ANI9</accession>
<dbReference type="InterPro" id="IPR002328">
    <property type="entry name" value="ADH_Zn_CS"/>
</dbReference>
<protein>
    <submittedName>
        <fullName evidence="6">Alcohol dehydrogenase catalytic domain-containing protein</fullName>
    </submittedName>
</protein>
<evidence type="ECO:0000256" key="2">
    <source>
        <dbReference type="ARBA" id="ARBA00022723"/>
    </source>
</evidence>
<evidence type="ECO:0000256" key="1">
    <source>
        <dbReference type="ARBA" id="ARBA00001947"/>
    </source>
</evidence>
<name>A0A5C9ANI9_ECOLX</name>
<keyword evidence="4" id="KW-0560">Oxidoreductase</keyword>
<dbReference type="Proteomes" id="UP000321461">
    <property type="component" value="Unassembled WGS sequence"/>
</dbReference>
<organism evidence="6 7">
    <name type="scientific">Escherichia coli</name>
    <dbReference type="NCBI Taxonomy" id="562"/>
    <lineage>
        <taxon>Bacteria</taxon>
        <taxon>Pseudomonadati</taxon>
        <taxon>Pseudomonadota</taxon>
        <taxon>Gammaproteobacteria</taxon>
        <taxon>Enterobacterales</taxon>
        <taxon>Enterobacteriaceae</taxon>
        <taxon>Escherichia</taxon>
    </lineage>
</organism>
<dbReference type="EMBL" id="VSBS01000175">
    <property type="protein sequence ID" value="TXT02399.1"/>
    <property type="molecule type" value="Genomic_DNA"/>
</dbReference>
<dbReference type="InterPro" id="IPR013154">
    <property type="entry name" value="ADH-like_N"/>
</dbReference>
<reference evidence="6 7" key="1">
    <citation type="submission" date="2019-08" db="EMBL/GenBank/DDBJ databases">
        <title>Whole genome analysis of cultivated E. coli strains isolated from CD patients and healthy donors.</title>
        <authorList>
            <person name="Siniagina M.N."/>
            <person name="Markelova M.I."/>
            <person name="Laikov A.V."/>
            <person name="Boulygina E.A."/>
            <person name="Khusnutdinova D.R."/>
            <person name="Kharchenko A."/>
            <person name="Grigoryeva T.V."/>
        </authorList>
    </citation>
    <scope>NUCLEOTIDE SEQUENCE [LARGE SCALE GENOMIC DNA]</scope>
    <source>
        <strain evidence="6 7">3_77_5</strain>
    </source>
</reference>
<dbReference type="SUPFAM" id="SSF50129">
    <property type="entry name" value="GroES-like"/>
    <property type="match status" value="1"/>
</dbReference>